<accession>X1IUX6</accession>
<proteinExistence type="predicted"/>
<name>X1IUX6_9ZZZZ</name>
<gene>
    <name evidence="2" type="ORF">S03H2_61691</name>
</gene>
<feature type="non-terminal residue" evidence="2">
    <location>
        <position position="1"/>
    </location>
</feature>
<feature type="region of interest" description="Disordered" evidence="1">
    <location>
        <begin position="138"/>
        <end position="177"/>
    </location>
</feature>
<evidence type="ECO:0000313" key="2">
    <source>
        <dbReference type="EMBL" id="GAH85487.1"/>
    </source>
</evidence>
<organism evidence="2">
    <name type="scientific">marine sediment metagenome</name>
    <dbReference type="NCBI Taxonomy" id="412755"/>
    <lineage>
        <taxon>unclassified sequences</taxon>
        <taxon>metagenomes</taxon>
        <taxon>ecological metagenomes</taxon>
    </lineage>
</organism>
<feature type="compositionally biased region" description="Pro residues" evidence="1">
    <location>
        <begin position="157"/>
        <end position="177"/>
    </location>
</feature>
<protein>
    <submittedName>
        <fullName evidence="2">Uncharacterized protein</fullName>
    </submittedName>
</protein>
<comment type="caution">
    <text evidence="2">The sequence shown here is derived from an EMBL/GenBank/DDBJ whole genome shotgun (WGS) entry which is preliminary data.</text>
</comment>
<evidence type="ECO:0000256" key="1">
    <source>
        <dbReference type="SAM" id="MobiDB-lite"/>
    </source>
</evidence>
<dbReference type="EMBL" id="BARU01039837">
    <property type="protein sequence ID" value="GAH85487.1"/>
    <property type="molecule type" value="Genomic_DNA"/>
</dbReference>
<reference evidence="2" key="1">
    <citation type="journal article" date="2014" name="Front. Microbiol.">
        <title>High frequency of phylogenetically diverse reductive dehalogenase-homologous genes in deep subseafloor sedimentary metagenomes.</title>
        <authorList>
            <person name="Kawai M."/>
            <person name="Futagami T."/>
            <person name="Toyoda A."/>
            <person name="Takaki Y."/>
            <person name="Nishi S."/>
            <person name="Hori S."/>
            <person name="Arai W."/>
            <person name="Tsubouchi T."/>
            <person name="Morono Y."/>
            <person name="Uchiyama I."/>
            <person name="Ito T."/>
            <person name="Fujiyama A."/>
            <person name="Inagaki F."/>
            <person name="Takami H."/>
        </authorList>
    </citation>
    <scope>NUCLEOTIDE SEQUENCE</scope>
    <source>
        <strain evidence="2">Expedition CK06-06</strain>
    </source>
</reference>
<dbReference type="AlphaFoldDB" id="X1IUX6"/>
<sequence length="177" mass="19167">DRGGSLLIRGVTTLIMVESISGPSLLSWRAKELKDAMQKQDIDILKGAMGSLGNQVSDLRKEIQSQSRLEGRYALMDKTITTIDGQISGFRSDARPLLDSMARGGGRAEPTRRTPEEKAKIAKGLKVAVAQERRAHELEDELLFGKPEESAEVTAEPAPPPAEPAPPPAPPPITYTE</sequence>